<protein>
    <submittedName>
        <fullName evidence="3">Invasion associated locus B family protein</fullName>
    </submittedName>
</protein>
<evidence type="ECO:0000313" key="3">
    <source>
        <dbReference type="EMBL" id="MBI6629072.1"/>
    </source>
</evidence>
<gene>
    <name evidence="3" type="ORF">JAO82_04170</name>
</gene>
<organism evidence="3 4">
    <name type="scientific">Pontibaca salina</name>
    <dbReference type="NCBI Taxonomy" id="2795731"/>
    <lineage>
        <taxon>Bacteria</taxon>
        <taxon>Pseudomonadati</taxon>
        <taxon>Pseudomonadota</taxon>
        <taxon>Alphaproteobacteria</taxon>
        <taxon>Rhodobacterales</taxon>
        <taxon>Roseobacteraceae</taxon>
        <taxon>Pontibaca</taxon>
    </lineage>
</organism>
<feature type="chain" id="PRO_5037405500" evidence="2">
    <location>
        <begin position="23"/>
        <end position="226"/>
    </location>
</feature>
<reference evidence="3" key="1">
    <citation type="submission" date="2020-12" db="EMBL/GenBank/DDBJ databases">
        <title>Pontibaca salina gen. nov., sp. nov., isolated from marine sediment.</title>
        <authorList>
            <person name="Bo J."/>
            <person name="Wang S."/>
            <person name="Song X."/>
            <person name="Du Z."/>
        </authorList>
    </citation>
    <scope>NUCLEOTIDE SEQUENCE</scope>
    <source>
        <strain evidence="3">S1109L</strain>
    </source>
</reference>
<sequence length="226" mass="23649">MLKHISPLSILAVIALTAGAYAQGADTSAADQTTTSEAAPADNSASDAPNSSEAPTETDAQLDLGQPVPSSSGEPQLGERYSKQKFGDWDLACIKTEMDKDPCSLLQILRDDNDNAVAEISLFRIAGQGQAVAGASVVVPLETLLPAQLTISVDQAAGKRYNYSFCTEMGCVAQIGLTQEDINAFKRGKAATVALRPAPAPDQEVELTMSLNGFTAGFDAVDVVEQ</sequence>
<dbReference type="InterPro" id="IPR010642">
    <property type="entry name" value="Invasion_prot_B"/>
</dbReference>
<comment type="caution">
    <text evidence="3">The sequence shown here is derived from an EMBL/GenBank/DDBJ whole genome shotgun (WGS) entry which is preliminary data.</text>
</comment>
<feature type="compositionally biased region" description="Low complexity" evidence="1">
    <location>
        <begin position="29"/>
        <end position="54"/>
    </location>
</feature>
<dbReference type="InterPro" id="IPR038696">
    <property type="entry name" value="IalB_sf"/>
</dbReference>
<evidence type="ECO:0000256" key="1">
    <source>
        <dbReference type="SAM" id="MobiDB-lite"/>
    </source>
</evidence>
<dbReference type="Gene3D" id="2.60.40.1880">
    <property type="entry name" value="Invasion associated locus B (IalB) protein"/>
    <property type="match status" value="1"/>
</dbReference>
<evidence type="ECO:0000256" key="2">
    <source>
        <dbReference type="SAM" id="SignalP"/>
    </source>
</evidence>
<dbReference type="Pfam" id="PF06776">
    <property type="entry name" value="IalB"/>
    <property type="match status" value="1"/>
</dbReference>
<evidence type="ECO:0000313" key="4">
    <source>
        <dbReference type="Proteomes" id="UP000613255"/>
    </source>
</evidence>
<proteinExistence type="predicted"/>
<dbReference type="Proteomes" id="UP000613255">
    <property type="component" value="Unassembled WGS sequence"/>
</dbReference>
<dbReference type="EMBL" id="JAEIJD010000002">
    <property type="protein sequence ID" value="MBI6629072.1"/>
    <property type="molecule type" value="Genomic_DNA"/>
</dbReference>
<accession>A0A934HNY4</accession>
<dbReference type="RefSeq" id="WP_198685084.1">
    <property type="nucleotide sequence ID" value="NZ_JAEIJD010000002.1"/>
</dbReference>
<feature type="region of interest" description="Disordered" evidence="1">
    <location>
        <begin position="29"/>
        <end position="80"/>
    </location>
</feature>
<feature type="signal peptide" evidence="2">
    <location>
        <begin position="1"/>
        <end position="22"/>
    </location>
</feature>
<dbReference type="AlphaFoldDB" id="A0A934HNY4"/>
<keyword evidence="2" id="KW-0732">Signal</keyword>
<name>A0A934HNY4_9RHOB</name>
<keyword evidence="4" id="KW-1185">Reference proteome</keyword>